<accession>T0Y5I1</accession>
<sequence length="91" mass="9547">IYGIGIVAGTHHLALDQAFENWFLGGTVQELIPETEWEYPANSTVTLPAVYAAAPDPSTIVPLNNDTSPAQVAADLPGWITTWLGLATGAG</sequence>
<dbReference type="Gene3D" id="3.40.190.10">
    <property type="entry name" value="Periplasmic binding protein-like II"/>
    <property type="match status" value="1"/>
</dbReference>
<comment type="caution">
    <text evidence="1">The sequence shown here is derived from an EMBL/GenBank/DDBJ whole genome shotgun (WGS) entry which is preliminary data.</text>
</comment>
<reference evidence="1" key="1">
    <citation type="submission" date="2013-08" db="EMBL/GenBank/DDBJ databases">
        <authorList>
            <person name="Mendez C."/>
            <person name="Richter M."/>
            <person name="Ferrer M."/>
            <person name="Sanchez J."/>
        </authorList>
    </citation>
    <scope>NUCLEOTIDE SEQUENCE</scope>
</reference>
<reference evidence="1" key="2">
    <citation type="journal article" date="2014" name="ISME J.">
        <title>Microbial stratification in low pH oxic and suboxic macroscopic growths along an acid mine drainage.</title>
        <authorList>
            <person name="Mendez-Garcia C."/>
            <person name="Mesa V."/>
            <person name="Sprenger R.R."/>
            <person name="Richter M."/>
            <person name="Diez M.S."/>
            <person name="Solano J."/>
            <person name="Bargiela R."/>
            <person name="Golyshina O.V."/>
            <person name="Manteca A."/>
            <person name="Ramos J.L."/>
            <person name="Gallego J.R."/>
            <person name="Llorente I."/>
            <person name="Martins Dos Santos V.A."/>
            <person name="Jensen O.N."/>
            <person name="Pelaez A.I."/>
            <person name="Sanchez J."/>
            <person name="Ferrer M."/>
        </authorList>
    </citation>
    <scope>NUCLEOTIDE SEQUENCE</scope>
</reference>
<dbReference type="AlphaFoldDB" id="T0Y5I1"/>
<organism evidence="1">
    <name type="scientific">mine drainage metagenome</name>
    <dbReference type="NCBI Taxonomy" id="410659"/>
    <lineage>
        <taxon>unclassified sequences</taxon>
        <taxon>metagenomes</taxon>
        <taxon>ecological metagenomes</taxon>
    </lineage>
</organism>
<protein>
    <submittedName>
        <fullName evidence="1">Thiamine-binding periplasmic protein</fullName>
    </submittedName>
</protein>
<evidence type="ECO:0000313" key="1">
    <source>
        <dbReference type="EMBL" id="EQD27127.1"/>
    </source>
</evidence>
<dbReference type="EMBL" id="AUZY01012951">
    <property type="protein sequence ID" value="EQD27127.1"/>
    <property type="molecule type" value="Genomic_DNA"/>
</dbReference>
<proteinExistence type="predicted"/>
<name>T0Y5I1_9ZZZZ</name>
<gene>
    <name evidence="1" type="ORF">B1B_19278</name>
</gene>
<feature type="non-terminal residue" evidence="1">
    <location>
        <position position="1"/>
    </location>
</feature>
<dbReference type="SUPFAM" id="SSF53850">
    <property type="entry name" value="Periplasmic binding protein-like II"/>
    <property type="match status" value="1"/>
</dbReference>